<feature type="domain" description="Myb-like" evidence="6">
    <location>
        <begin position="144"/>
        <end position="195"/>
    </location>
</feature>
<feature type="compositionally biased region" description="Low complexity" evidence="5">
    <location>
        <begin position="379"/>
        <end position="398"/>
    </location>
</feature>
<organism evidence="9 10">
    <name type="scientific">Tritrichomonas musculus</name>
    <dbReference type="NCBI Taxonomy" id="1915356"/>
    <lineage>
        <taxon>Eukaryota</taxon>
        <taxon>Metamonada</taxon>
        <taxon>Parabasalia</taxon>
        <taxon>Tritrichomonadida</taxon>
        <taxon>Tritrichomonadidae</taxon>
        <taxon>Tritrichomonas</taxon>
    </lineage>
</organism>
<gene>
    <name evidence="8" type="ORF">M9Y10_030596</name>
    <name evidence="9" type="ORF">M9Y10_036315</name>
</gene>
<comment type="caution">
    <text evidence="9">The sequence shown here is derived from an EMBL/GenBank/DDBJ whole genome shotgun (WGS) entry which is preliminary data.</text>
</comment>
<keyword evidence="2" id="KW-0238">DNA-binding</keyword>
<sequence>MQRQSAHVLVDVILSLYPENTFQRNPDMYNQTMNLIIHFIKNPSKFQECVQTSIALTGTSQPIERLHDILTVGNEPIPFTNGDVDDTKDDSIRKKSRTWTTYEDNRLIAGIYRFGIDNWTSISRFVGNGRTRSQCSQRWQRGLDPHLSKDQWSVAEEAFLLQLVQYYGEKSWTQIAGKMGNRSDVQCRYRYKQMQKDRSLHVRPMAAPNSLPYGSGVRKTHSSYLPHIMPAQPQQIQQLQQQQQQQQLNLLMHQNQGQHQSPVQSPRLRNVQPQIFADDLYLNTQRQSMGNLRSSQSVPSIQFPPFPQFEQQNQANNFRPTPSENNQFNQMSENQMPPMPQSLQAQYQQMQLMQQNQQMPPLPRQRAQPPIPPPPAPSPNLNSGRPLNSDLFDSFNDSFFDDNDFDATSQVQQPPKFPSQSSPQMQNQMQPQPQIPPQSQFQNQPQEQMQVPQLLPNQVAESQAQRQQQNLFSSNNDNNNNNNDNNGLNTDDSVTFSLPTFDSDVFSLF</sequence>
<dbReference type="SMART" id="SM00717">
    <property type="entry name" value="SANT"/>
    <property type="match status" value="2"/>
</dbReference>
<feature type="compositionally biased region" description="Polar residues" evidence="5">
    <location>
        <begin position="487"/>
        <end position="497"/>
    </location>
</feature>
<evidence type="ECO:0000259" key="6">
    <source>
        <dbReference type="PROSITE" id="PS50090"/>
    </source>
</evidence>
<keyword evidence="1" id="KW-0805">Transcription regulation</keyword>
<dbReference type="Gene3D" id="1.10.10.60">
    <property type="entry name" value="Homeodomain-like"/>
    <property type="match status" value="2"/>
</dbReference>
<accession>A0ABR2GW33</accession>
<proteinExistence type="predicted"/>
<evidence type="ECO:0000256" key="3">
    <source>
        <dbReference type="ARBA" id="ARBA00023163"/>
    </source>
</evidence>
<evidence type="ECO:0000313" key="10">
    <source>
        <dbReference type="Proteomes" id="UP001470230"/>
    </source>
</evidence>
<dbReference type="PROSITE" id="PS51294">
    <property type="entry name" value="HTH_MYB"/>
    <property type="match status" value="2"/>
</dbReference>
<dbReference type="PROSITE" id="PS50090">
    <property type="entry name" value="MYB_LIKE"/>
    <property type="match status" value="2"/>
</dbReference>
<dbReference type="EMBL" id="JAPFFF010000058">
    <property type="protein sequence ID" value="KAK8837777.1"/>
    <property type="molecule type" value="Genomic_DNA"/>
</dbReference>
<dbReference type="PANTHER" id="PTHR46621:SF1">
    <property type="entry name" value="SNRNA-ACTIVATING PROTEIN COMPLEX SUBUNIT 4"/>
    <property type="match status" value="1"/>
</dbReference>
<feature type="domain" description="HTH myb-type" evidence="7">
    <location>
        <begin position="144"/>
        <end position="199"/>
    </location>
</feature>
<dbReference type="EMBL" id="JAPFFF010000407">
    <property type="protein sequence ID" value="KAK8834455.1"/>
    <property type="molecule type" value="Genomic_DNA"/>
</dbReference>
<keyword evidence="10" id="KW-1185">Reference proteome</keyword>
<dbReference type="InterPro" id="IPR009057">
    <property type="entry name" value="Homeodomain-like_sf"/>
</dbReference>
<feature type="compositionally biased region" description="Low complexity" evidence="5">
    <location>
        <begin position="409"/>
        <end position="486"/>
    </location>
</feature>
<feature type="compositionally biased region" description="Low complexity" evidence="5">
    <location>
        <begin position="341"/>
        <end position="368"/>
    </location>
</feature>
<feature type="compositionally biased region" description="Pro residues" evidence="5">
    <location>
        <begin position="369"/>
        <end position="378"/>
    </location>
</feature>
<dbReference type="InterPro" id="IPR017930">
    <property type="entry name" value="Myb_dom"/>
</dbReference>
<keyword evidence="3" id="KW-0804">Transcription</keyword>
<dbReference type="SUPFAM" id="SSF46689">
    <property type="entry name" value="Homeodomain-like"/>
    <property type="match status" value="2"/>
</dbReference>
<dbReference type="Proteomes" id="UP001470230">
    <property type="component" value="Unassembled WGS sequence"/>
</dbReference>
<evidence type="ECO:0000256" key="2">
    <source>
        <dbReference type="ARBA" id="ARBA00023125"/>
    </source>
</evidence>
<reference evidence="9 10" key="1">
    <citation type="submission" date="2024-04" db="EMBL/GenBank/DDBJ databases">
        <title>Tritrichomonas musculus Genome.</title>
        <authorList>
            <person name="Alves-Ferreira E."/>
            <person name="Grigg M."/>
            <person name="Lorenzi H."/>
            <person name="Galac M."/>
        </authorList>
    </citation>
    <scope>NUCLEOTIDE SEQUENCE [LARGE SCALE GENOMIC DNA]</scope>
    <source>
        <strain evidence="9 10">EAF2021</strain>
    </source>
</reference>
<keyword evidence="4" id="KW-0539">Nucleus</keyword>
<evidence type="ECO:0000256" key="5">
    <source>
        <dbReference type="SAM" id="MobiDB-lite"/>
    </source>
</evidence>
<feature type="compositionally biased region" description="Polar residues" evidence="5">
    <location>
        <begin position="319"/>
        <end position="335"/>
    </location>
</feature>
<name>A0ABR2GW33_9EUKA</name>
<feature type="domain" description="HTH myb-type" evidence="7">
    <location>
        <begin position="91"/>
        <end position="141"/>
    </location>
</feature>
<evidence type="ECO:0000256" key="1">
    <source>
        <dbReference type="ARBA" id="ARBA00023015"/>
    </source>
</evidence>
<dbReference type="PANTHER" id="PTHR46621">
    <property type="entry name" value="SNRNA-ACTIVATING PROTEIN COMPLEX SUBUNIT 4"/>
    <property type="match status" value="1"/>
</dbReference>
<feature type="domain" description="Myb-like" evidence="6">
    <location>
        <begin position="91"/>
        <end position="143"/>
    </location>
</feature>
<evidence type="ECO:0000313" key="8">
    <source>
        <dbReference type="EMBL" id="KAK8834455.1"/>
    </source>
</evidence>
<evidence type="ECO:0000256" key="4">
    <source>
        <dbReference type="ARBA" id="ARBA00023242"/>
    </source>
</evidence>
<dbReference type="InterPro" id="IPR051575">
    <property type="entry name" value="Myb-like_DNA-bd"/>
</dbReference>
<evidence type="ECO:0000313" key="9">
    <source>
        <dbReference type="EMBL" id="KAK8837777.1"/>
    </source>
</evidence>
<dbReference type="CDD" id="cd00167">
    <property type="entry name" value="SANT"/>
    <property type="match status" value="2"/>
</dbReference>
<protein>
    <recommendedName>
        <fullName evidence="11">Myb-like DNA-binding domain containing protein</fullName>
    </recommendedName>
</protein>
<dbReference type="InterPro" id="IPR001005">
    <property type="entry name" value="SANT/Myb"/>
</dbReference>
<feature type="compositionally biased region" description="Low complexity" evidence="5">
    <location>
        <begin position="308"/>
        <end position="318"/>
    </location>
</feature>
<feature type="region of interest" description="Disordered" evidence="5">
    <location>
        <begin position="290"/>
        <end position="497"/>
    </location>
</feature>
<dbReference type="Pfam" id="PF13921">
    <property type="entry name" value="Myb_DNA-bind_6"/>
    <property type="match status" value="1"/>
</dbReference>
<evidence type="ECO:0008006" key="11">
    <source>
        <dbReference type="Google" id="ProtNLM"/>
    </source>
</evidence>
<evidence type="ECO:0000259" key="7">
    <source>
        <dbReference type="PROSITE" id="PS51294"/>
    </source>
</evidence>